<dbReference type="Gene3D" id="3.90.1720.30">
    <property type="entry name" value="PPPDE domains"/>
    <property type="match status" value="1"/>
</dbReference>
<evidence type="ECO:0000259" key="5">
    <source>
        <dbReference type="PROSITE" id="PS51858"/>
    </source>
</evidence>
<sequence length="208" mass="22868">MSSSSLVNKADKPSPANTLEPPPANTSGGGSAATATLAADFYSENPARTARSVYTTRKTTFFGRATPDVALPATPSPVWLNIYELAPCFVSCAQCRWAPGVLCGKATGMGLFHSAVEFPGEREYTYNARFGLLLNRRPREACESYRSPMTYSYSIYLGEHGGGEEALMPLITRLHRRGFFKGNYNFIRRNCNTFCEQFLELLGLPMPP</sequence>
<dbReference type="InterPro" id="IPR008580">
    <property type="entry name" value="PPPDE_dom"/>
</dbReference>
<name>A0ABQ6N016_9STRA</name>
<dbReference type="InterPro" id="IPR042266">
    <property type="entry name" value="PPPDE_sf"/>
</dbReference>
<reference evidence="6 7" key="1">
    <citation type="journal article" date="2023" name="Commun. Biol.">
        <title>Genome analysis of Parmales, the sister group of diatoms, reveals the evolutionary specialization of diatoms from phago-mixotrophs to photoautotrophs.</title>
        <authorList>
            <person name="Ban H."/>
            <person name="Sato S."/>
            <person name="Yoshikawa S."/>
            <person name="Yamada K."/>
            <person name="Nakamura Y."/>
            <person name="Ichinomiya M."/>
            <person name="Sato N."/>
            <person name="Blanc-Mathieu R."/>
            <person name="Endo H."/>
            <person name="Kuwata A."/>
            <person name="Ogata H."/>
        </authorList>
    </citation>
    <scope>NUCLEOTIDE SEQUENCE [LARGE SCALE GENOMIC DNA]</scope>
</reference>
<comment type="caution">
    <text evidence="6">The sequence shown here is derived from an EMBL/GenBank/DDBJ whole genome shotgun (WGS) entry which is preliminary data.</text>
</comment>
<comment type="similarity">
    <text evidence="1">Belongs to the DeSI family.</text>
</comment>
<evidence type="ECO:0000313" key="6">
    <source>
        <dbReference type="EMBL" id="GMI36401.1"/>
    </source>
</evidence>
<proteinExistence type="inferred from homology"/>
<protein>
    <recommendedName>
        <fullName evidence="5">PPPDE domain-containing protein</fullName>
    </recommendedName>
</protein>
<keyword evidence="2" id="KW-0645">Protease</keyword>
<dbReference type="Proteomes" id="UP001165060">
    <property type="component" value="Unassembled WGS sequence"/>
</dbReference>
<evidence type="ECO:0000256" key="3">
    <source>
        <dbReference type="ARBA" id="ARBA00022801"/>
    </source>
</evidence>
<keyword evidence="7" id="KW-1185">Reference proteome</keyword>
<dbReference type="EMBL" id="BRYB01001922">
    <property type="protein sequence ID" value="GMI36401.1"/>
    <property type="molecule type" value="Genomic_DNA"/>
</dbReference>
<evidence type="ECO:0000313" key="7">
    <source>
        <dbReference type="Proteomes" id="UP001165060"/>
    </source>
</evidence>
<dbReference type="PROSITE" id="PS51858">
    <property type="entry name" value="PPPDE"/>
    <property type="match status" value="1"/>
</dbReference>
<feature type="region of interest" description="Disordered" evidence="4">
    <location>
        <begin position="1"/>
        <end position="32"/>
    </location>
</feature>
<accession>A0ABQ6N016</accession>
<dbReference type="Pfam" id="PF05903">
    <property type="entry name" value="Peptidase_C97"/>
    <property type="match status" value="1"/>
</dbReference>
<evidence type="ECO:0000256" key="1">
    <source>
        <dbReference type="ARBA" id="ARBA00008140"/>
    </source>
</evidence>
<gene>
    <name evidence="6" type="ORF">TeGR_g8440</name>
</gene>
<evidence type="ECO:0000256" key="2">
    <source>
        <dbReference type="ARBA" id="ARBA00022670"/>
    </source>
</evidence>
<evidence type="ECO:0000256" key="4">
    <source>
        <dbReference type="SAM" id="MobiDB-lite"/>
    </source>
</evidence>
<feature type="domain" description="PPPDE" evidence="5">
    <location>
        <begin position="76"/>
        <end position="208"/>
    </location>
</feature>
<dbReference type="PANTHER" id="PTHR12378:SF80">
    <property type="entry name" value="IP06716P-RELATED"/>
    <property type="match status" value="1"/>
</dbReference>
<keyword evidence="3" id="KW-0378">Hydrolase</keyword>
<feature type="non-terminal residue" evidence="6">
    <location>
        <position position="208"/>
    </location>
</feature>
<dbReference type="PANTHER" id="PTHR12378">
    <property type="entry name" value="DESUMOYLATING ISOPEPTIDASE"/>
    <property type="match status" value="1"/>
</dbReference>
<organism evidence="6 7">
    <name type="scientific">Tetraparma gracilis</name>
    <dbReference type="NCBI Taxonomy" id="2962635"/>
    <lineage>
        <taxon>Eukaryota</taxon>
        <taxon>Sar</taxon>
        <taxon>Stramenopiles</taxon>
        <taxon>Ochrophyta</taxon>
        <taxon>Bolidophyceae</taxon>
        <taxon>Parmales</taxon>
        <taxon>Triparmaceae</taxon>
        <taxon>Tetraparma</taxon>
    </lineage>
</organism>